<keyword evidence="1" id="KW-0472">Membrane</keyword>
<dbReference type="AlphaFoldDB" id="A0A1A9ANS3"/>
<keyword evidence="1" id="KW-1133">Transmembrane helix</keyword>
<dbReference type="EMBL" id="FLRE01003263">
    <property type="protein sequence ID" value="SBT59381.1"/>
    <property type="molecule type" value="Genomic_DNA"/>
</dbReference>
<gene>
    <name evidence="2" type="ORF">POVWA1_087040</name>
    <name evidence="3" type="ORF">POVWA2_095620</name>
</gene>
<evidence type="ECO:0000256" key="1">
    <source>
        <dbReference type="SAM" id="Phobius"/>
    </source>
</evidence>
<proteinExistence type="predicted"/>
<dbReference type="Pfam" id="PF05795">
    <property type="entry name" value="Plasmodium_Vir"/>
    <property type="match status" value="1"/>
</dbReference>
<evidence type="ECO:0000313" key="3">
    <source>
        <dbReference type="EMBL" id="SBT59381.1"/>
    </source>
</evidence>
<dbReference type="Proteomes" id="UP000078550">
    <property type="component" value="Unassembled WGS sequence"/>
</dbReference>
<accession>A0A1A9ANS3</accession>
<feature type="transmembrane region" description="Helical" evidence="1">
    <location>
        <begin position="229"/>
        <end position="248"/>
    </location>
</feature>
<keyword evidence="5" id="KW-1185">Reference proteome</keyword>
<reference evidence="4 5" key="2">
    <citation type="submission" date="2016-05" db="EMBL/GenBank/DDBJ databases">
        <authorList>
            <person name="Naeem Raeece"/>
        </authorList>
    </citation>
    <scope>NUCLEOTIDE SEQUENCE [LARGE SCALE GENOMIC DNA]</scope>
</reference>
<protein>
    <submittedName>
        <fullName evidence="2">PIR Superfamily Protein</fullName>
    </submittedName>
</protein>
<reference evidence="2" key="1">
    <citation type="submission" date="2016-05" db="EMBL/GenBank/DDBJ databases">
        <authorList>
            <person name="Lavstsen T."/>
            <person name="Jespersen J.S."/>
        </authorList>
    </citation>
    <scope>NUCLEOTIDE SEQUENCE [LARGE SCALE GENOMIC DNA]</scope>
</reference>
<organism evidence="2 5">
    <name type="scientific">Plasmodium ovale wallikeri</name>
    <dbReference type="NCBI Taxonomy" id="864142"/>
    <lineage>
        <taxon>Eukaryota</taxon>
        <taxon>Sar</taxon>
        <taxon>Alveolata</taxon>
        <taxon>Apicomplexa</taxon>
        <taxon>Aconoidasida</taxon>
        <taxon>Haemosporida</taxon>
        <taxon>Plasmodiidae</taxon>
        <taxon>Plasmodium</taxon>
        <taxon>Plasmodium (Plasmodium)</taxon>
    </lineage>
</organism>
<keyword evidence="1" id="KW-0812">Transmembrane</keyword>
<evidence type="ECO:0000313" key="5">
    <source>
        <dbReference type="Proteomes" id="UP000078555"/>
    </source>
</evidence>
<dbReference type="InterPro" id="IPR008780">
    <property type="entry name" value="Plasmodium_Vir"/>
</dbReference>
<dbReference type="Proteomes" id="UP000078555">
    <property type="component" value="Unassembled WGS sequence"/>
</dbReference>
<evidence type="ECO:0000313" key="2">
    <source>
        <dbReference type="EMBL" id="SBT58319.1"/>
    </source>
</evidence>
<name>A0A1A9ANS3_PLAOA</name>
<sequence length="305" mass="35960">MFNEKKNYIKEEEQKPSIFYNELDKTTDPSRLNGLNARVVIDLLCSNSPVKTLLAKIHRNIELIRTHYSDSTKKRCRDVNYWTNENIDKISSNPKINDVNICLTTLFNEIKWKREDKNGICKRESSKYPTNINNLRKKLDDFCEIRDNLRCTMLISFNECLKYNNYIQKKRDDFLGKTNICEGNSCIIDDKCSLNNMDITFPSINCNELHNVKEDLKESITRNYSSLEIGFFLILSFLAIFLILLFISKMTPLGSLIRNYLIRSNIIKKKMNEEEYDELLQYSFDSQPSDSVRREYYVDYTSLIN</sequence>
<dbReference type="EMBL" id="FLRD01001825">
    <property type="protein sequence ID" value="SBT58319.1"/>
    <property type="molecule type" value="Genomic_DNA"/>
</dbReference>
<evidence type="ECO:0000313" key="4">
    <source>
        <dbReference type="Proteomes" id="UP000078550"/>
    </source>
</evidence>